<dbReference type="RefSeq" id="XP_023930022.1">
    <property type="nucleotide sequence ID" value="XM_024074254.1"/>
</dbReference>
<reference evidence="3" key="1">
    <citation type="submission" date="2025-08" db="UniProtKB">
        <authorList>
            <consortium name="RefSeq"/>
        </authorList>
    </citation>
    <scope>IDENTIFICATION</scope>
    <source>
        <tissue evidence="3">Gonads</tissue>
    </source>
</reference>
<dbReference type="Proteomes" id="UP000085678">
    <property type="component" value="Unplaced"/>
</dbReference>
<feature type="compositionally biased region" description="Polar residues" evidence="1">
    <location>
        <begin position="160"/>
        <end position="172"/>
    </location>
</feature>
<evidence type="ECO:0000256" key="1">
    <source>
        <dbReference type="SAM" id="MobiDB-lite"/>
    </source>
</evidence>
<dbReference type="GeneID" id="112041313"/>
<dbReference type="InParanoid" id="A0A2R2MIY7"/>
<evidence type="ECO:0000313" key="3">
    <source>
        <dbReference type="RefSeq" id="XP_023930022.1"/>
    </source>
</evidence>
<organism evidence="2 3">
    <name type="scientific">Lingula anatina</name>
    <name type="common">Brachiopod</name>
    <name type="synonym">Lingula unguis</name>
    <dbReference type="NCBI Taxonomy" id="7574"/>
    <lineage>
        <taxon>Eukaryota</taxon>
        <taxon>Metazoa</taxon>
        <taxon>Spiralia</taxon>
        <taxon>Lophotrochozoa</taxon>
        <taxon>Brachiopoda</taxon>
        <taxon>Linguliformea</taxon>
        <taxon>Lingulata</taxon>
        <taxon>Lingulida</taxon>
        <taxon>Linguloidea</taxon>
        <taxon>Lingulidae</taxon>
        <taxon>Lingula</taxon>
    </lineage>
</organism>
<keyword evidence="2" id="KW-1185">Reference proteome</keyword>
<feature type="region of interest" description="Disordered" evidence="1">
    <location>
        <begin position="1"/>
        <end position="41"/>
    </location>
</feature>
<feature type="region of interest" description="Disordered" evidence="1">
    <location>
        <begin position="67"/>
        <end position="189"/>
    </location>
</feature>
<feature type="compositionally biased region" description="Low complexity" evidence="1">
    <location>
        <begin position="25"/>
        <end position="36"/>
    </location>
</feature>
<dbReference type="AlphaFoldDB" id="A0A2R2MIY7"/>
<feature type="compositionally biased region" description="Polar residues" evidence="1">
    <location>
        <begin position="98"/>
        <end position="117"/>
    </location>
</feature>
<feature type="compositionally biased region" description="Low complexity" evidence="1">
    <location>
        <begin position="78"/>
        <end position="97"/>
    </location>
</feature>
<name>A0A2R2MIY7_LINAN</name>
<feature type="compositionally biased region" description="Polar residues" evidence="1">
    <location>
        <begin position="1"/>
        <end position="24"/>
    </location>
</feature>
<gene>
    <name evidence="3" type="primary">LOC112041313</name>
</gene>
<protein>
    <submittedName>
        <fullName evidence="3">Uncharacterized protein LOC112041313</fullName>
    </submittedName>
</protein>
<evidence type="ECO:0000313" key="2">
    <source>
        <dbReference type="Proteomes" id="UP000085678"/>
    </source>
</evidence>
<feature type="compositionally biased region" description="Basic and acidic residues" evidence="1">
    <location>
        <begin position="174"/>
        <end position="187"/>
    </location>
</feature>
<proteinExistence type="predicted"/>
<sequence length="348" mass="38661">MAYYQQYGSGNWPSQNTQQDASRWQMQGQTQGMAAAPYSNQGVGVTTQGTYPHTYYDQNRLMQQSPVPVSYYGQGPASHSQPLPQQLQHPQQHLQSQIQGHSSPQILGNAPAYTSMSGPPLGSHSGILKTPTNPTRDGRPQNKMTFKQKLGMKGDHKLISKNSSTASRTAGQEQRAKMDKKVDSKGEEDTETNWGYCDLCEIEIKGKTEMHYRQHCEGIVHMKKMVDRMVKEKKEKADKEAKEKGKIDRELQKSDIAKKPEESGPLRPSDGLKHKIKMEPLDKPYVTHNYCKICKTNPSLIELDHVPGDVQGPNSSAICKTNPSLIELDHVPGDVQGPNSSAISPLKS</sequence>
<dbReference type="KEGG" id="lak:112041313"/>
<accession>A0A2R2MIY7</accession>
<feature type="region of interest" description="Disordered" evidence="1">
    <location>
        <begin position="230"/>
        <end position="273"/>
    </location>
</feature>